<keyword evidence="5 9" id="KW-0010">Activator</keyword>
<sequence>MSASPSSKRQRLSGSFSPASPPYHLAKQNDDTKTIVQPNTPTSPPYMSSINHSNASQSSNTATQRSDYTPPSSAVLSSQTPQHPMITTTNTLPTPASSTTGGLSSMNKDSDGDAPMIDDHNGDSQLQIHDIAMTGMEEHRRTDHERQDSDFLRKVGAIERLTTGLSPLYKLNENPIPLSRPHGTQDMIQLYGLQPIASKYLRKDPVTGEKINKLRKSYEGQIKTMGLAGKNKHTKTPGVFTGMMSFPAEEWQVQKVDGRNVAEGLPASILSKLDSAVKMAPGKLPPSISQTWRSIVGTDDAPSKPTKPQVQQQASAGNRPVGAPSPTIKAARPERSGTKRRYLDSSFTGYGEGFVDDDTADTSGGEDDRRKKNKKPRGYSWDWCKGI</sequence>
<evidence type="ECO:0000256" key="6">
    <source>
        <dbReference type="ARBA" id="ARBA00023163"/>
    </source>
</evidence>
<evidence type="ECO:0000256" key="10">
    <source>
        <dbReference type="SAM" id="MobiDB-lite"/>
    </source>
</evidence>
<dbReference type="GO" id="GO:0003712">
    <property type="term" value="F:transcription coregulator activity"/>
    <property type="evidence" value="ECO:0007669"/>
    <property type="project" value="InterPro"/>
</dbReference>
<proteinExistence type="inferred from homology"/>
<keyword evidence="12" id="KW-1185">Reference proteome</keyword>
<reference evidence="11" key="1">
    <citation type="journal article" date="2020" name="Stud. Mycol.">
        <title>101 Dothideomycetes genomes: a test case for predicting lifestyles and emergence of pathogens.</title>
        <authorList>
            <person name="Haridas S."/>
            <person name="Albert R."/>
            <person name="Binder M."/>
            <person name="Bloem J."/>
            <person name="Labutti K."/>
            <person name="Salamov A."/>
            <person name="Andreopoulos B."/>
            <person name="Baker S."/>
            <person name="Barry K."/>
            <person name="Bills G."/>
            <person name="Bluhm B."/>
            <person name="Cannon C."/>
            <person name="Castanera R."/>
            <person name="Culley D."/>
            <person name="Daum C."/>
            <person name="Ezra D."/>
            <person name="Gonzalez J."/>
            <person name="Henrissat B."/>
            <person name="Kuo A."/>
            <person name="Liang C."/>
            <person name="Lipzen A."/>
            <person name="Lutzoni F."/>
            <person name="Magnuson J."/>
            <person name="Mondo S."/>
            <person name="Nolan M."/>
            <person name="Ohm R."/>
            <person name="Pangilinan J."/>
            <person name="Park H.-J."/>
            <person name="Ramirez L."/>
            <person name="Alfaro M."/>
            <person name="Sun H."/>
            <person name="Tritt A."/>
            <person name="Yoshinaga Y."/>
            <person name="Zwiers L.-H."/>
            <person name="Turgeon B."/>
            <person name="Goodwin S."/>
            <person name="Spatafora J."/>
            <person name="Crous P."/>
            <person name="Grigoriev I."/>
        </authorList>
    </citation>
    <scope>NUCLEOTIDE SEQUENCE</scope>
    <source>
        <strain evidence="11">CBS 101060</strain>
    </source>
</reference>
<feature type="compositionally biased region" description="Polar residues" evidence="10">
    <location>
        <begin position="1"/>
        <end position="18"/>
    </location>
</feature>
<feature type="compositionally biased region" description="Basic and acidic residues" evidence="10">
    <location>
        <begin position="331"/>
        <end position="343"/>
    </location>
</feature>
<comment type="caution">
    <text evidence="11">The sequence shown here is derived from an EMBL/GenBank/DDBJ whole genome shotgun (WGS) entry which is preliminary data.</text>
</comment>
<organism evidence="11 12">
    <name type="scientific">Patellaria atrata CBS 101060</name>
    <dbReference type="NCBI Taxonomy" id="1346257"/>
    <lineage>
        <taxon>Eukaryota</taxon>
        <taxon>Fungi</taxon>
        <taxon>Dikarya</taxon>
        <taxon>Ascomycota</taxon>
        <taxon>Pezizomycotina</taxon>
        <taxon>Dothideomycetes</taxon>
        <taxon>Dothideomycetes incertae sedis</taxon>
        <taxon>Patellariales</taxon>
        <taxon>Patellariaceae</taxon>
        <taxon>Patellaria</taxon>
    </lineage>
</organism>
<accession>A0A9P4VU43</accession>
<dbReference type="Pfam" id="PF08633">
    <property type="entry name" value="Rox3"/>
    <property type="match status" value="1"/>
</dbReference>
<dbReference type="EMBL" id="MU006090">
    <property type="protein sequence ID" value="KAF2842145.1"/>
    <property type="molecule type" value="Genomic_DNA"/>
</dbReference>
<feature type="region of interest" description="Disordered" evidence="10">
    <location>
        <begin position="296"/>
        <end position="387"/>
    </location>
</feature>
<name>A0A9P4VU43_9PEZI</name>
<evidence type="ECO:0000313" key="12">
    <source>
        <dbReference type="Proteomes" id="UP000799429"/>
    </source>
</evidence>
<feature type="compositionally biased region" description="Polar residues" evidence="10">
    <location>
        <begin position="61"/>
        <end position="107"/>
    </location>
</feature>
<keyword evidence="7 9" id="KW-0539">Nucleus</keyword>
<keyword evidence="4 9" id="KW-0805">Transcription regulation</keyword>
<dbReference type="Proteomes" id="UP000799429">
    <property type="component" value="Unassembled WGS sequence"/>
</dbReference>
<evidence type="ECO:0000256" key="1">
    <source>
        <dbReference type="ARBA" id="ARBA00004123"/>
    </source>
</evidence>
<dbReference type="GO" id="GO:0006357">
    <property type="term" value="P:regulation of transcription by RNA polymerase II"/>
    <property type="evidence" value="ECO:0007669"/>
    <property type="project" value="InterPro"/>
</dbReference>
<dbReference type="AlphaFoldDB" id="A0A9P4VU43"/>
<keyword evidence="6 9" id="KW-0804">Transcription</keyword>
<comment type="subcellular location">
    <subcellularLocation>
        <location evidence="1 9">Nucleus</location>
    </subcellularLocation>
</comment>
<comment type="similarity">
    <text evidence="2 9">Belongs to the Mediator complex subunit 19 family.</text>
</comment>
<evidence type="ECO:0000256" key="5">
    <source>
        <dbReference type="ARBA" id="ARBA00023159"/>
    </source>
</evidence>
<comment type="function">
    <text evidence="9">Component of the Mediator complex, a coactivator involved in the regulated transcription of nearly all RNA polymerase II-dependent genes. Mediator functions as a bridge to convey information from gene-specific regulatory proteins to the basal RNA polymerase II transcription machinery. Mediator is recruited to promoters by direct interactions with regulatory proteins and serves as a scaffold for the assembly of a functional preinitiation complex with RNA polymerase II and the general transcription factors.</text>
</comment>
<evidence type="ECO:0000256" key="3">
    <source>
        <dbReference type="ARBA" id="ARBA00019615"/>
    </source>
</evidence>
<comment type="subunit">
    <text evidence="9">Component of the Mediator complex.</text>
</comment>
<feature type="compositionally biased region" description="Polar residues" evidence="10">
    <location>
        <begin position="306"/>
        <end position="316"/>
    </location>
</feature>
<evidence type="ECO:0000256" key="4">
    <source>
        <dbReference type="ARBA" id="ARBA00023015"/>
    </source>
</evidence>
<gene>
    <name evidence="9" type="primary">MED19</name>
    <name evidence="11" type="ORF">M501DRAFT_988406</name>
</gene>
<evidence type="ECO:0000313" key="11">
    <source>
        <dbReference type="EMBL" id="KAF2842145.1"/>
    </source>
</evidence>
<evidence type="ECO:0000256" key="8">
    <source>
        <dbReference type="ARBA" id="ARBA00032018"/>
    </source>
</evidence>
<dbReference type="OrthoDB" id="2160599at2759"/>
<dbReference type="InterPro" id="IPR013942">
    <property type="entry name" value="Mediator_Med19_fun"/>
</dbReference>
<protein>
    <recommendedName>
        <fullName evidence="3 9">Mediator of RNA polymerase II transcription subunit 19</fullName>
    </recommendedName>
    <alternativeName>
        <fullName evidence="8 9">Mediator complex subunit 19</fullName>
    </alternativeName>
</protein>
<feature type="region of interest" description="Disordered" evidence="10">
    <location>
        <begin position="1"/>
        <end position="121"/>
    </location>
</feature>
<feature type="compositionally biased region" description="Low complexity" evidence="10">
    <location>
        <begin position="48"/>
        <end position="60"/>
    </location>
</feature>
<evidence type="ECO:0000256" key="2">
    <source>
        <dbReference type="ARBA" id="ARBA00009259"/>
    </source>
</evidence>
<dbReference type="GO" id="GO:0016592">
    <property type="term" value="C:mediator complex"/>
    <property type="evidence" value="ECO:0007669"/>
    <property type="project" value="InterPro"/>
</dbReference>
<evidence type="ECO:0000256" key="9">
    <source>
        <dbReference type="RuleBase" id="RU364151"/>
    </source>
</evidence>
<evidence type="ECO:0000256" key="7">
    <source>
        <dbReference type="ARBA" id="ARBA00023242"/>
    </source>
</evidence>